<evidence type="ECO:0000313" key="2">
    <source>
        <dbReference type="EMBL" id="TMM32452.1"/>
    </source>
</evidence>
<sequence>MGNYKLSGASSNDVVGIYKFGIVTFGLYSAKEYVASLELFLEELSERPELARDASMFAKDLLFYRYKAHVIFYVFDGNNEILVIRILGKRMDFIQHL</sequence>
<dbReference type="RefSeq" id="WP_138534661.1">
    <property type="nucleotide sequence ID" value="NZ_VANR01000001.1"/>
</dbReference>
<dbReference type="AlphaFoldDB" id="A0A5S3NBD9"/>
<proteinExistence type="predicted"/>
<protein>
    <submittedName>
        <fullName evidence="2">Type II toxin-antitoxin system RelE/ParE family toxin</fullName>
    </submittedName>
</protein>
<keyword evidence="3" id="KW-1185">Reference proteome</keyword>
<evidence type="ECO:0000256" key="1">
    <source>
        <dbReference type="ARBA" id="ARBA00022649"/>
    </source>
</evidence>
<name>A0A5S3NBD9_9FLAO</name>
<accession>A0A5S3NBD9</accession>
<organism evidence="2 3">
    <name type="scientific">Polaribacter aestuariivivens</name>
    <dbReference type="NCBI Taxonomy" id="2304626"/>
    <lineage>
        <taxon>Bacteria</taxon>
        <taxon>Pseudomonadati</taxon>
        <taxon>Bacteroidota</taxon>
        <taxon>Flavobacteriia</taxon>
        <taxon>Flavobacteriales</taxon>
        <taxon>Flavobacteriaceae</taxon>
    </lineage>
</organism>
<comment type="caution">
    <text evidence="2">The sequence shown here is derived from an EMBL/GenBank/DDBJ whole genome shotgun (WGS) entry which is preliminary data.</text>
</comment>
<dbReference type="Pfam" id="PF05016">
    <property type="entry name" value="ParE_toxin"/>
    <property type="match status" value="1"/>
</dbReference>
<keyword evidence="1" id="KW-1277">Toxin-antitoxin system</keyword>
<dbReference type="OrthoDB" id="7173315at2"/>
<evidence type="ECO:0000313" key="3">
    <source>
        <dbReference type="Proteomes" id="UP000307140"/>
    </source>
</evidence>
<gene>
    <name evidence="2" type="ORF">FDT66_03030</name>
</gene>
<dbReference type="InterPro" id="IPR035093">
    <property type="entry name" value="RelE/ParE_toxin_dom_sf"/>
</dbReference>
<reference evidence="2 3" key="1">
    <citation type="submission" date="2019-05" db="EMBL/GenBank/DDBJ databases">
        <title>Polaribacter aestuariivivens sp. nov., isolated from a tidal flat.</title>
        <authorList>
            <person name="Yoon J.-H."/>
        </authorList>
    </citation>
    <scope>NUCLEOTIDE SEQUENCE [LARGE SCALE GENOMIC DNA]</scope>
    <source>
        <strain evidence="2 3">DBTF-3</strain>
    </source>
</reference>
<dbReference type="Gene3D" id="3.30.2310.20">
    <property type="entry name" value="RelE-like"/>
    <property type="match status" value="1"/>
</dbReference>
<dbReference type="Proteomes" id="UP000307140">
    <property type="component" value="Unassembled WGS sequence"/>
</dbReference>
<dbReference type="EMBL" id="VANR01000001">
    <property type="protein sequence ID" value="TMM32452.1"/>
    <property type="molecule type" value="Genomic_DNA"/>
</dbReference>
<dbReference type="InterPro" id="IPR007712">
    <property type="entry name" value="RelE/ParE_toxin"/>
</dbReference>